<protein>
    <submittedName>
        <fullName evidence="4">TIGR01777 family oxidoreductase</fullName>
    </submittedName>
</protein>
<dbReference type="SUPFAM" id="SSF51735">
    <property type="entry name" value="NAD(P)-binding Rossmann-fold domains"/>
    <property type="match status" value="1"/>
</dbReference>
<accession>A0ABS8EMR7</accession>
<reference evidence="5" key="1">
    <citation type="submission" date="2021-03" db="EMBL/GenBank/DDBJ databases">
        <title>Genome of Cognatishimia sp. F0-27.</title>
        <authorList>
            <person name="Ping X."/>
        </authorList>
    </citation>
    <scope>NUCLEOTIDE SEQUENCE [LARGE SCALE GENOMIC DNA]</scope>
    <source>
        <strain evidence="5">E313</strain>
    </source>
</reference>
<dbReference type="Pfam" id="PF08338">
    <property type="entry name" value="DUF1731"/>
    <property type="match status" value="1"/>
</dbReference>
<dbReference type="InterPro" id="IPR001509">
    <property type="entry name" value="Epimerase_deHydtase"/>
</dbReference>
<evidence type="ECO:0000259" key="2">
    <source>
        <dbReference type="Pfam" id="PF01370"/>
    </source>
</evidence>
<dbReference type="Gene3D" id="3.40.50.720">
    <property type="entry name" value="NAD(P)-binding Rossmann-like Domain"/>
    <property type="match status" value="1"/>
</dbReference>
<organism evidence="4 5">
    <name type="scientific">Winogradskyella immobilis</name>
    <dbReference type="NCBI Taxonomy" id="2816852"/>
    <lineage>
        <taxon>Bacteria</taxon>
        <taxon>Pseudomonadati</taxon>
        <taxon>Bacteroidota</taxon>
        <taxon>Flavobacteriia</taxon>
        <taxon>Flavobacteriales</taxon>
        <taxon>Flavobacteriaceae</taxon>
        <taxon>Winogradskyella</taxon>
    </lineage>
</organism>
<evidence type="ECO:0000313" key="4">
    <source>
        <dbReference type="EMBL" id="MCC1484504.1"/>
    </source>
</evidence>
<evidence type="ECO:0000256" key="1">
    <source>
        <dbReference type="ARBA" id="ARBA00009353"/>
    </source>
</evidence>
<gene>
    <name evidence="4" type="ORF">J1C55_07895</name>
</gene>
<evidence type="ECO:0000259" key="3">
    <source>
        <dbReference type="Pfam" id="PF08338"/>
    </source>
</evidence>
<dbReference type="Pfam" id="PF01370">
    <property type="entry name" value="Epimerase"/>
    <property type="match status" value="1"/>
</dbReference>
<dbReference type="InterPro" id="IPR036291">
    <property type="entry name" value="NAD(P)-bd_dom_sf"/>
</dbReference>
<sequence length="301" mass="33378">MKVLITGATGLVGKEVVKVCHDKGIDVHFLTTSKSKLASQDNYKGFYWNPNKGEIDTSSFKGVTVIINLVGASISKRWTDAYKNEVLESRTKTAAFLLQTIKPHNFPIKQIVSASAIGIYPSSLVNYYEEDIIEYSNTFLGNVVQEWETEVDTFNSLNISVCKLRIGLVLAKNGGALPKIVQPIKFGTGAAFGNGKQWQSWIHVKDLANMFVFAVTEELEGVFNAVAPNPVSNAELTKTAARVLKRPLILPNIPKFAMKFLLGEMHILLYESQRVSSGKIEGEGFQFVYHHLEPALQNLLK</sequence>
<dbReference type="PANTHER" id="PTHR11092:SF0">
    <property type="entry name" value="EPIMERASE FAMILY PROTEIN SDR39U1"/>
    <property type="match status" value="1"/>
</dbReference>
<feature type="domain" description="DUF1731" evidence="3">
    <location>
        <begin position="253"/>
        <end position="299"/>
    </location>
</feature>
<dbReference type="InterPro" id="IPR013549">
    <property type="entry name" value="DUF1731"/>
</dbReference>
<keyword evidence="5" id="KW-1185">Reference proteome</keyword>
<dbReference type="Proteomes" id="UP000778797">
    <property type="component" value="Unassembled WGS sequence"/>
</dbReference>
<comment type="caution">
    <text evidence="4">The sequence shown here is derived from an EMBL/GenBank/DDBJ whole genome shotgun (WGS) entry which is preliminary data.</text>
</comment>
<dbReference type="RefSeq" id="WP_227476950.1">
    <property type="nucleotide sequence ID" value="NZ_JAFMPT010000008.1"/>
</dbReference>
<dbReference type="PANTHER" id="PTHR11092">
    <property type="entry name" value="SUGAR NUCLEOTIDE EPIMERASE RELATED"/>
    <property type="match status" value="1"/>
</dbReference>
<dbReference type="InterPro" id="IPR010099">
    <property type="entry name" value="SDR39U1"/>
</dbReference>
<proteinExistence type="inferred from homology"/>
<comment type="similarity">
    <text evidence="1">Belongs to the NAD(P)-dependent epimerase/dehydratase family. SDR39U1 subfamily.</text>
</comment>
<dbReference type="NCBIfam" id="TIGR01777">
    <property type="entry name" value="yfcH"/>
    <property type="match status" value="1"/>
</dbReference>
<feature type="domain" description="NAD-dependent epimerase/dehydratase" evidence="2">
    <location>
        <begin position="3"/>
        <end position="217"/>
    </location>
</feature>
<name>A0ABS8EMR7_9FLAO</name>
<dbReference type="EMBL" id="JAFMPT010000008">
    <property type="protein sequence ID" value="MCC1484504.1"/>
    <property type="molecule type" value="Genomic_DNA"/>
</dbReference>
<evidence type="ECO:0000313" key="5">
    <source>
        <dbReference type="Proteomes" id="UP000778797"/>
    </source>
</evidence>
<reference evidence="5" key="2">
    <citation type="submission" date="2023-07" db="EMBL/GenBank/DDBJ databases">
        <title>Genome of Winogradskyella sp. E313.</title>
        <authorList>
            <person name="Zhou Y."/>
        </authorList>
    </citation>
    <scope>NUCLEOTIDE SEQUENCE [LARGE SCALE GENOMIC DNA]</scope>
    <source>
        <strain evidence="5">E313</strain>
    </source>
</reference>